<dbReference type="EMBL" id="FQUS01000033">
    <property type="protein sequence ID" value="SHG54396.1"/>
    <property type="molecule type" value="Genomic_DNA"/>
</dbReference>
<evidence type="ECO:0000313" key="1">
    <source>
        <dbReference type="EMBL" id="SHG54396.1"/>
    </source>
</evidence>
<dbReference type="STRING" id="1194090.SAMN05443144_13317"/>
<dbReference type="PROSITE" id="PS51257">
    <property type="entry name" value="PROKAR_LIPOPROTEIN"/>
    <property type="match status" value="1"/>
</dbReference>
<dbReference type="Proteomes" id="UP000184041">
    <property type="component" value="Unassembled WGS sequence"/>
</dbReference>
<keyword evidence="2" id="KW-1185">Reference proteome</keyword>
<name>A0A1M5KNU5_9BACT</name>
<proteinExistence type="predicted"/>
<gene>
    <name evidence="1" type="ORF">SAMN05443144_13317</name>
</gene>
<organism evidence="1 2">
    <name type="scientific">Fodinibius roseus</name>
    <dbReference type="NCBI Taxonomy" id="1194090"/>
    <lineage>
        <taxon>Bacteria</taxon>
        <taxon>Pseudomonadati</taxon>
        <taxon>Balneolota</taxon>
        <taxon>Balneolia</taxon>
        <taxon>Balneolales</taxon>
        <taxon>Balneolaceae</taxon>
        <taxon>Fodinibius</taxon>
    </lineage>
</organism>
<sequence length="135" mass="15318">MFKIKSLVVLFIPALLFFSCDETIDDSYTNHISFTLPEGDGIAEVKLGENYEYIGEIHHGPAEALEIEHSEFRPDENYSGWLKGELINEGHAFKITGTPDTIDTFHFFIRVKRKDSTANIGSYSLGFNIEVLEEK</sequence>
<protein>
    <recommendedName>
        <fullName evidence="3">DUF4625 domain-containing protein</fullName>
    </recommendedName>
</protein>
<evidence type="ECO:0000313" key="2">
    <source>
        <dbReference type="Proteomes" id="UP000184041"/>
    </source>
</evidence>
<dbReference type="RefSeq" id="WP_073068283.1">
    <property type="nucleotide sequence ID" value="NZ_FQUS01000033.1"/>
</dbReference>
<accession>A0A1M5KNU5</accession>
<dbReference type="AlphaFoldDB" id="A0A1M5KNU5"/>
<evidence type="ECO:0008006" key="3">
    <source>
        <dbReference type="Google" id="ProtNLM"/>
    </source>
</evidence>
<reference evidence="1 2" key="1">
    <citation type="submission" date="2016-11" db="EMBL/GenBank/DDBJ databases">
        <authorList>
            <person name="Jaros S."/>
            <person name="Januszkiewicz K."/>
            <person name="Wedrychowicz H."/>
        </authorList>
    </citation>
    <scope>NUCLEOTIDE SEQUENCE [LARGE SCALE GENOMIC DNA]</scope>
    <source>
        <strain evidence="1 2">DSM 21986</strain>
    </source>
</reference>